<name>A0AAN6MGE4_9PEZI</name>
<keyword evidence="3" id="KW-1185">Reference proteome</keyword>
<proteinExistence type="predicted"/>
<comment type="caution">
    <text evidence="2">The sequence shown here is derived from an EMBL/GenBank/DDBJ whole genome shotgun (WGS) entry which is preliminary data.</text>
</comment>
<feature type="region of interest" description="Disordered" evidence="1">
    <location>
        <begin position="230"/>
        <end position="256"/>
    </location>
</feature>
<evidence type="ECO:0000313" key="2">
    <source>
        <dbReference type="EMBL" id="KAK3899623.1"/>
    </source>
</evidence>
<dbReference type="SUPFAM" id="SSF52540">
    <property type="entry name" value="P-loop containing nucleoside triphosphate hydrolases"/>
    <property type="match status" value="1"/>
</dbReference>
<evidence type="ECO:0000313" key="3">
    <source>
        <dbReference type="Proteomes" id="UP001303889"/>
    </source>
</evidence>
<gene>
    <name evidence="2" type="ORF">C8A05DRAFT_36745</name>
</gene>
<evidence type="ECO:0008006" key="4">
    <source>
        <dbReference type="Google" id="ProtNLM"/>
    </source>
</evidence>
<evidence type="ECO:0000256" key="1">
    <source>
        <dbReference type="SAM" id="MobiDB-lite"/>
    </source>
</evidence>
<dbReference type="Gene3D" id="3.40.50.300">
    <property type="entry name" value="P-loop containing nucleotide triphosphate hydrolases"/>
    <property type="match status" value="1"/>
</dbReference>
<reference evidence="2" key="2">
    <citation type="submission" date="2023-05" db="EMBL/GenBank/DDBJ databases">
        <authorList>
            <consortium name="Lawrence Berkeley National Laboratory"/>
            <person name="Steindorff A."/>
            <person name="Hensen N."/>
            <person name="Bonometti L."/>
            <person name="Westerberg I."/>
            <person name="Brannstrom I.O."/>
            <person name="Guillou S."/>
            <person name="Cros-Aarteil S."/>
            <person name="Calhoun S."/>
            <person name="Haridas S."/>
            <person name="Kuo A."/>
            <person name="Mondo S."/>
            <person name="Pangilinan J."/>
            <person name="Riley R."/>
            <person name="Labutti K."/>
            <person name="Andreopoulos B."/>
            <person name="Lipzen A."/>
            <person name="Chen C."/>
            <person name="Yanf M."/>
            <person name="Daum C."/>
            <person name="Ng V."/>
            <person name="Clum A."/>
            <person name="Ohm R."/>
            <person name="Martin F."/>
            <person name="Silar P."/>
            <person name="Natvig D."/>
            <person name="Lalanne C."/>
            <person name="Gautier V."/>
            <person name="Ament-Velasquez S.L."/>
            <person name="Kruys A."/>
            <person name="Hutchinson M.I."/>
            <person name="Powell A.J."/>
            <person name="Barry K."/>
            <person name="Miller A.N."/>
            <person name="Grigoriev I.V."/>
            <person name="Debuchy R."/>
            <person name="Gladieux P."/>
            <person name="Thoren M.H."/>
            <person name="Johannesson H."/>
        </authorList>
    </citation>
    <scope>NUCLEOTIDE SEQUENCE</scope>
    <source>
        <strain evidence="2">CBS 103.79</strain>
    </source>
</reference>
<dbReference type="EMBL" id="MU855760">
    <property type="protein sequence ID" value="KAK3899623.1"/>
    <property type="molecule type" value="Genomic_DNA"/>
</dbReference>
<dbReference type="InterPro" id="IPR027417">
    <property type="entry name" value="P-loop_NTPase"/>
</dbReference>
<reference evidence="2" key="1">
    <citation type="journal article" date="2023" name="Mol. Phylogenet. Evol.">
        <title>Genome-scale phylogeny and comparative genomics of the fungal order Sordariales.</title>
        <authorList>
            <person name="Hensen N."/>
            <person name="Bonometti L."/>
            <person name="Westerberg I."/>
            <person name="Brannstrom I.O."/>
            <person name="Guillou S."/>
            <person name="Cros-Aarteil S."/>
            <person name="Calhoun S."/>
            <person name="Haridas S."/>
            <person name="Kuo A."/>
            <person name="Mondo S."/>
            <person name="Pangilinan J."/>
            <person name="Riley R."/>
            <person name="LaButti K."/>
            <person name="Andreopoulos B."/>
            <person name="Lipzen A."/>
            <person name="Chen C."/>
            <person name="Yan M."/>
            <person name="Daum C."/>
            <person name="Ng V."/>
            <person name="Clum A."/>
            <person name="Steindorff A."/>
            <person name="Ohm R.A."/>
            <person name="Martin F."/>
            <person name="Silar P."/>
            <person name="Natvig D.O."/>
            <person name="Lalanne C."/>
            <person name="Gautier V."/>
            <person name="Ament-Velasquez S.L."/>
            <person name="Kruys A."/>
            <person name="Hutchinson M.I."/>
            <person name="Powell A.J."/>
            <person name="Barry K."/>
            <person name="Miller A.N."/>
            <person name="Grigoriev I.V."/>
            <person name="Debuchy R."/>
            <person name="Gladieux P."/>
            <person name="Hiltunen Thoren M."/>
            <person name="Johannesson H."/>
        </authorList>
    </citation>
    <scope>NUCLEOTIDE SEQUENCE</scope>
    <source>
        <strain evidence="2">CBS 103.79</strain>
    </source>
</reference>
<dbReference type="Proteomes" id="UP001303889">
    <property type="component" value="Unassembled WGS sequence"/>
</dbReference>
<feature type="compositionally biased region" description="Low complexity" evidence="1">
    <location>
        <begin position="230"/>
        <end position="249"/>
    </location>
</feature>
<protein>
    <recommendedName>
        <fullName evidence="4">NB-ARC domain-containing protein</fullName>
    </recommendedName>
</protein>
<sequence>MSWRDKALVGLFKQGKIKTLSEQLQSCKATLSFAAEFSGTSEDIIKMISAGDAGVTGALATTTDQLSAMLAQLSALQVATQASTAQSGEKDDASGAMERGIIRINSVPPEPPSVSPKPCAKIPISRRPGFVNRGDIIKQMYKKCAEPPQRVALVGLGGVGKSQLAIEFAHQIAEKSPDTWIFWIHAANRGLVQQGFRIMADAVHLPGRNDPGANIPLLVADDQTVFYNAAPTPSSAVPGSSSSGTTPSSDEARRPLAFYFPQTANGSILVTTRPVAE</sequence>
<dbReference type="AlphaFoldDB" id="A0AAN6MGE4"/>
<accession>A0AAN6MGE4</accession>
<organism evidence="2 3">
    <name type="scientific">Staphylotrichum tortipilum</name>
    <dbReference type="NCBI Taxonomy" id="2831512"/>
    <lineage>
        <taxon>Eukaryota</taxon>
        <taxon>Fungi</taxon>
        <taxon>Dikarya</taxon>
        <taxon>Ascomycota</taxon>
        <taxon>Pezizomycotina</taxon>
        <taxon>Sordariomycetes</taxon>
        <taxon>Sordariomycetidae</taxon>
        <taxon>Sordariales</taxon>
        <taxon>Chaetomiaceae</taxon>
        <taxon>Staphylotrichum</taxon>
    </lineage>
</organism>